<evidence type="ECO:0000313" key="2">
    <source>
        <dbReference type="Proteomes" id="UP000054197"/>
    </source>
</evidence>
<name>A0A0W0I1F2_PSEFL</name>
<reference evidence="1 2" key="1">
    <citation type="submission" date="2015-09" db="EMBL/GenBank/DDBJ databases">
        <title>Genome sequence of ICMP 11288.</title>
        <authorList>
            <person name="Visnovsky S."/>
            <person name="Lu A."/>
            <person name="Panda P."/>
            <person name="Pitman A."/>
        </authorList>
    </citation>
    <scope>NUCLEOTIDE SEQUENCE [LARGE SCALE GENOMIC DNA]</scope>
    <source>
        <strain evidence="1 2">ICMP 11288</strain>
    </source>
</reference>
<evidence type="ECO:0000313" key="1">
    <source>
        <dbReference type="EMBL" id="KTB66979.1"/>
    </source>
</evidence>
<accession>A0A0W0I1F2</accession>
<dbReference type="AlphaFoldDB" id="A0A0W0I1F2"/>
<organism evidence="1 2">
    <name type="scientific">Pseudomonas fluorescens ICMP 11288</name>
    <dbReference type="NCBI Taxonomy" id="1198309"/>
    <lineage>
        <taxon>Bacteria</taxon>
        <taxon>Pseudomonadati</taxon>
        <taxon>Pseudomonadota</taxon>
        <taxon>Gammaproteobacteria</taxon>
        <taxon>Pseudomonadales</taxon>
        <taxon>Pseudomonadaceae</taxon>
        <taxon>Pseudomonas</taxon>
    </lineage>
</organism>
<evidence type="ECO:0008006" key="3">
    <source>
        <dbReference type="Google" id="ProtNLM"/>
    </source>
</evidence>
<dbReference type="EMBL" id="LKEF01000012">
    <property type="protein sequence ID" value="KTB66979.1"/>
    <property type="molecule type" value="Genomic_DNA"/>
</dbReference>
<dbReference type="Proteomes" id="UP000054197">
    <property type="component" value="Unassembled WGS sequence"/>
</dbReference>
<sequence>MGKLLGILNNIFIKGGTMGNIGVKRVYHFCDAKYGLQNLERQRLKVATIMELNDPFELIAHNMKDSDVRNVMKKFKIQSASLFGFLCFSRSYKSPVQWGHYAEKHQGICIGFDIPVAELHSVRYTDYRLGFDPSMVDSEEKQNEWLMGFFVTKHSHWSYEQEERMIVNLERLDRDSNLYFSSFQAANIKVAEVIVGCNSKVSRIDVLRSLGDNAKGVELFKARPGFGRFEIVRNRNSNLWA</sequence>
<gene>
    <name evidence="1" type="ORF">AO063_20995</name>
</gene>
<protein>
    <recommendedName>
        <fullName evidence="3">DUF2971 domain-containing protein</fullName>
    </recommendedName>
</protein>
<comment type="caution">
    <text evidence="1">The sequence shown here is derived from an EMBL/GenBank/DDBJ whole genome shotgun (WGS) entry which is preliminary data.</text>
</comment>
<proteinExistence type="predicted"/>